<sequence length="116" mass="12886">MTIPKRGDIIHLQFDPATGREMQGNHYALVISNHYFNRQGLAVVCPISQGNANFARSHGTLVSLMGAGTHTQGAIHCHQIKSLDWKARQAKPKESVPDFIMDDIQARLDAMFDDVD</sequence>
<dbReference type="InterPro" id="IPR003477">
    <property type="entry name" value="PemK-like"/>
</dbReference>
<dbReference type="RefSeq" id="WP_132302245.1">
    <property type="nucleotide sequence ID" value="NZ_CP170642.1"/>
</dbReference>
<comment type="caution">
    <text evidence="1">The sequence shown here is derived from an EMBL/GenBank/DDBJ whole genome shotgun (WGS) entry which is preliminary data.</text>
</comment>
<dbReference type="AlphaFoldDB" id="A0A4R1KTA5"/>
<dbReference type="Pfam" id="PF02452">
    <property type="entry name" value="PemK_toxin"/>
    <property type="match status" value="1"/>
</dbReference>
<keyword evidence="2" id="KW-1185">Reference proteome</keyword>
<dbReference type="PANTHER" id="PTHR33988">
    <property type="entry name" value="ENDORIBONUCLEASE MAZF-RELATED"/>
    <property type="match status" value="1"/>
</dbReference>
<dbReference type="Proteomes" id="UP000295496">
    <property type="component" value="Unassembled WGS sequence"/>
</dbReference>
<name>A0A4R1KTA5_9PAST</name>
<dbReference type="Gene3D" id="2.30.30.110">
    <property type="match status" value="1"/>
</dbReference>
<dbReference type="GO" id="GO:0004521">
    <property type="term" value="F:RNA endonuclease activity"/>
    <property type="evidence" value="ECO:0007669"/>
    <property type="project" value="TreeGrafter"/>
</dbReference>
<organism evidence="1 2">
    <name type="scientific">Lonepinella koalarum</name>
    <dbReference type="NCBI Taxonomy" id="53417"/>
    <lineage>
        <taxon>Bacteria</taxon>
        <taxon>Pseudomonadati</taxon>
        <taxon>Pseudomonadota</taxon>
        <taxon>Gammaproteobacteria</taxon>
        <taxon>Pasteurellales</taxon>
        <taxon>Pasteurellaceae</taxon>
        <taxon>Lonepinella</taxon>
    </lineage>
</organism>
<dbReference type="SUPFAM" id="SSF50118">
    <property type="entry name" value="Cell growth inhibitor/plasmid maintenance toxic component"/>
    <property type="match status" value="1"/>
</dbReference>
<accession>A0A4R1KTA5</accession>
<reference evidence="1 2" key="1">
    <citation type="submission" date="2019-03" db="EMBL/GenBank/DDBJ databases">
        <title>Genomic Encyclopedia of Type Strains, Phase IV (KMG-IV): sequencing the most valuable type-strain genomes for metagenomic binning, comparative biology and taxonomic classification.</title>
        <authorList>
            <person name="Goeker M."/>
        </authorList>
    </citation>
    <scope>NUCLEOTIDE SEQUENCE [LARGE SCALE GENOMIC DNA]</scope>
    <source>
        <strain evidence="1 2">DSM 10053</strain>
    </source>
</reference>
<dbReference type="PANTHER" id="PTHR33988:SF3">
    <property type="entry name" value="ENDORIBONUCLEASE TOXIN CHPB-RELATED"/>
    <property type="match status" value="1"/>
</dbReference>
<dbReference type="GO" id="GO:0003677">
    <property type="term" value="F:DNA binding"/>
    <property type="evidence" value="ECO:0007669"/>
    <property type="project" value="InterPro"/>
</dbReference>
<proteinExistence type="predicted"/>
<dbReference type="GO" id="GO:0006402">
    <property type="term" value="P:mRNA catabolic process"/>
    <property type="evidence" value="ECO:0007669"/>
    <property type="project" value="TreeGrafter"/>
</dbReference>
<evidence type="ECO:0000313" key="2">
    <source>
        <dbReference type="Proteomes" id="UP000295496"/>
    </source>
</evidence>
<dbReference type="EMBL" id="SMGJ01000005">
    <property type="protein sequence ID" value="TCK68314.1"/>
    <property type="molecule type" value="Genomic_DNA"/>
</dbReference>
<gene>
    <name evidence="1" type="ORF">EV692_1644</name>
</gene>
<dbReference type="GO" id="GO:0016075">
    <property type="term" value="P:rRNA catabolic process"/>
    <property type="evidence" value="ECO:0007669"/>
    <property type="project" value="TreeGrafter"/>
</dbReference>
<evidence type="ECO:0000313" key="1">
    <source>
        <dbReference type="EMBL" id="TCK68314.1"/>
    </source>
</evidence>
<dbReference type="InterPro" id="IPR011067">
    <property type="entry name" value="Plasmid_toxin/cell-grow_inhib"/>
</dbReference>
<protein>
    <submittedName>
        <fullName evidence="1">mRNA interferase ChpB</fullName>
    </submittedName>
</protein>